<dbReference type="Proteomes" id="UP000265614">
    <property type="component" value="Unassembled WGS sequence"/>
</dbReference>
<dbReference type="Pfam" id="PF00300">
    <property type="entry name" value="His_Phos_1"/>
    <property type="match status" value="1"/>
</dbReference>
<dbReference type="InterPro" id="IPR029033">
    <property type="entry name" value="His_PPase_superfam"/>
</dbReference>
<dbReference type="RefSeq" id="WP_119950520.1">
    <property type="nucleotide sequence ID" value="NZ_QZEZ01000004.1"/>
</dbReference>
<proteinExistence type="predicted"/>
<keyword evidence="2" id="KW-1185">Reference proteome</keyword>
<reference evidence="1 2" key="1">
    <citation type="submission" date="2018-09" db="EMBL/GenBank/DDBJ databases">
        <title>YIM 75000 draft genome.</title>
        <authorList>
            <person name="Tang S."/>
            <person name="Feng Y."/>
        </authorList>
    </citation>
    <scope>NUCLEOTIDE SEQUENCE [LARGE SCALE GENOMIC DNA]</scope>
    <source>
        <strain evidence="1 2">YIM 75000</strain>
    </source>
</reference>
<dbReference type="SUPFAM" id="SSF53254">
    <property type="entry name" value="Phosphoglycerate mutase-like"/>
    <property type="match status" value="1"/>
</dbReference>
<sequence>MALTTVHLVRHGEVHNPGGVLYGRLPGFRLSALGERMAERVGEEMTGRDVTVVTASPLERAQATAAPTARAVGVGIGTDGRLIEAGNLFEGLTFGVGDGSLKRPAHWWTLRNPFRPSWGEPYVAIATRMLAAVATARDLARGHEAVLVSHQLPIWTARCAAEGRRLWHDPRSRECTLASVTSLTYADDELVDVAYSEPARDLLPVQPQVAGA</sequence>
<dbReference type="Gene3D" id="3.40.50.1240">
    <property type="entry name" value="Phosphoglycerate mutase-like"/>
    <property type="match status" value="1"/>
</dbReference>
<protein>
    <submittedName>
        <fullName evidence="1">Histidine phosphatase family protein</fullName>
    </submittedName>
</protein>
<gene>
    <name evidence="1" type="ORF">D5H78_11155</name>
</gene>
<evidence type="ECO:0000313" key="1">
    <source>
        <dbReference type="EMBL" id="RJK96094.1"/>
    </source>
</evidence>
<dbReference type="EMBL" id="QZEZ01000004">
    <property type="protein sequence ID" value="RJK96094.1"/>
    <property type="molecule type" value="Genomic_DNA"/>
</dbReference>
<accession>A0A3A3Z650</accession>
<dbReference type="CDD" id="cd07067">
    <property type="entry name" value="HP_PGM_like"/>
    <property type="match status" value="1"/>
</dbReference>
<dbReference type="InterPro" id="IPR013078">
    <property type="entry name" value="His_Pase_superF_clade-1"/>
</dbReference>
<name>A0A3A3Z650_9ACTN</name>
<comment type="caution">
    <text evidence="1">The sequence shown here is derived from an EMBL/GenBank/DDBJ whole genome shotgun (WGS) entry which is preliminary data.</text>
</comment>
<dbReference type="OrthoDB" id="3215466at2"/>
<evidence type="ECO:0000313" key="2">
    <source>
        <dbReference type="Proteomes" id="UP000265614"/>
    </source>
</evidence>
<organism evidence="1 2">
    <name type="scientific">Vallicoccus soli</name>
    <dbReference type="NCBI Taxonomy" id="2339232"/>
    <lineage>
        <taxon>Bacteria</taxon>
        <taxon>Bacillati</taxon>
        <taxon>Actinomycetota</taxon>
        <taxon>Actinomycetes</taxon>
        <taxon>Motilibacterales</taxon>
        <taxon>Vallicoccaceae</taxon>
        <taxon>Vallicoccus</taxon>
    </lineage>
</organism>
<dbReference type="SMART" id="SM00855">
    <property type="entry name" value="PGAM"/>
    <property type="match status" value="1"/>
</dbReference>
<dbReference type="AlphaFoldDB" id="A0A3A3Z650"/>